<dbReference type="PROSITE" id="PS50043">
    <property type="entry name" value="HTH_LUXR_2"/>
    <property type="match status" value="1"/>
</dbReference>
<organism evidence="8 9">
    <name type="scientific">Stackebrandtia albiflava</name>
    <dbReference type="NCBI Taxonomy" id="406432"/>
    <lineage>
        <taxon>Bacteria</taxon>
        <taxon>Bacillati</taxon>
        <taxon>Actinomycetota</taxon>
        <taxon>Actinomycetes</taxon>
        <taxon>Glycomycetales</taxon>
        <taxon>Glycomycetaceae</taxon>
        <taxon>Stackebrandtia</taxon>
    </lineage>
</organism>
<comment type="caution">
    <text evidence="8">The sequence shown here is derived from an EMBL/GenBank/DDBJ whole genome shotgun (WGS) entry which is preliminary data.</text>
</comment>
<dbReference type="Proteomes" id="UP000321617">
    <property type="component" value="Unassembled WGS sequence"/>
</dbReference>
<evidence type="ECO:0000256" key="4">
    <source>
        <dbReference type="ARBA" id="ARBA00023163"/>
    </source>
</evidence>
<keyword evidence="3" id="KW-0238">DNA-binding</keyword>
<reference evidence="8 9" key="1">
    <citation type="journal article" date="2013" name="Stand. Genomic Sci.">
        <title>Genomic Encyclopedia of Type Strains, Phase I: The one thousand microbial genomes (KMG-I) project.</title>
        <authorList>
            <person name="Kyrpides N.C."/>
            <person name="Woyke T."/>
            <person name="Eisen J.A."/>
            <person name="Garrity G."/>
            <person name="Lilburn T.G."/>
            <person name="Beck B.J."/>
            <person name="Whitman W.B."/>
            <person name="Hugenholtz P."/>
            <person name="Klenk H.P."/>
        </authorList>
    </citation>
    <scope>NUCLEOTIDE SEQUENCE [LARGE SCALE GENOMIC DNA]</scope>
    <source>
        <strain evidence="8 9">DSM 45044</strain>
    </source>
</reference>
<dbReference type="Gene3D" id="3.40.50.2300">
    <property type="match status" value="1"/>
</dbReference>
<dbReference type="Pfam" id="PF00196">
    <property type="entry name" value="GerE"/>
    <property type="match status" value="1"/>
</dbReference>
<dbReference type="InterPro" id="IPR016032">
    <property type="entry name" value="Sig_transdc_resp-reg_C-effctor"/>
</dbReference>
<evidence type="ECO:0000256" key="1">
    <source>
        <dbReference type="ARBA" id="ARBA00022553"/>
    </source>
</evidence>
<evidence type="ECO:0000313" key="8">
    <source>
        <dbReference type="EMBL" id="TWJ12991.1"/>
    </source>
</evidence>
<dbReference type="SUPFAM" id="SSF46894">
    <property type="entry name" value="C-terminal effector domain of the bipartite response regulators"/>
    <property type="match status" value="1"/>
</dbReference>
<proteinExistence type="predicted"/>
<evidence type="ECO:0000256" key="5">
    <source>
        <dbReference type="PROSITE-ProRule" id="PRU00169"/>
    </source>
</evidence>
<dbReference type="PANTHER" id="PTHR43214">
    <property type="entry name" value="TWO-COMPONENT RESPONSE REGULATOR"/>
    <property type="match status" value="1"/>
</dbReference>
<dbReference type="RefSeq" id="WP_147140537.1">
    <property type="nucleotide sequence ID" value="NZ_BAABIJ010000002.1"/>
</dbReference>
<evidence type="ECO:0000259" key="6">
    <source>
        <dbReference type="PROSITE" id="PS50043"/>
    </source>
</evidence>
<dbReference type="GO" id="GO:0000160">
    <property type="term" value="P:phosphorelay signal transduction system"/>
    <property type="evidence" value="ECO:0007669"/>
    <property type="project" value="InterPro"/>
</dbReference>
<dbReference type="InterPro" id="IPR011006">
    <property type="entry name" value="CheY-like_superfamily"/>
</dbReference>
<feature type="modified residue" description="4-aspartylphosphate" evidence="5">
    <location>
        <position position="57"/>
    </location>
</feature>
<dbReference type="InterPro" id="IPR001789">
    <property type="entry name" value="Sig_transdc_resp-reg_receiver"/>
</dbReference>
<evidence type="ECO:0000256" key="3">
    <source>
        <dbReference type="ARBA" id="ARBA00023125"/>
    </source>
</evidence>
<dbReference type="EMBL" id="VLLL01000006">
    <property type="protein sequence ID" value="TWJ12991.1"/>
    <property type="molecule type" value="Genomic_DNA"/>
</dbReference>
<dbReference type="SUPFAM" id="SSF52172">
    <property type="entry name" value="CheY-like"/>
    <property type="match status" value="1"/>
</dbReference>
<keyword evidence="2" id="KW-0805">Transcription regulation</keyword>
<feature type="domain" description="Response regulatory" evidence="7">
    <location>
        <begin position="6"/>
        <end position="121"/>
    </location>
</feature>
<dbReference type="GO" id="GO:0003677">
    <property type="term" value="F:DNA binding"/>
    <property type="evidence" value="ECO:0007669"/>
    <property type="project" value="UniProtKB-KW"/>
</dbReference>
<protein>
    <submittedName>
        <fullName evidence="8">LuxR family two component transcriptional regulator</fullName>
    </submittedName>
</protein>
<accession>A0A562V519</accession>
<dbReference type="PROSITE" id="PS50110">
    <property type="entry name" value="RESPONSE_REGULATORY"/>
    <property type="match status" value="1"/>
</dbReference>
<keyword evidence="1 5" id="KW-0597">Phosphoprotein</keyword>
<feature type="domain" description="HTH luxR-type" evidence="6">
    <location>
        <begin position="143"/>
        <end position="208"/>
    </location>
</feature>
<evidence type="ECO:0000313" key="9">
    <source>
        <dbReference type="Proteomes" id="UP000321617"/>
    </source>
</evidence>
<dbReference type="InterPro" id="IPR039420">
    <property type="entry name" value="WalR-like"/>
</dbReference>
<keyword evidence="9" id="KW-1185">Reference proteome</keyword>
<sequence length="210" mass="22334">MTDGITLVVVDDHPVVRDGLVGMLSTRPEFTVVGEAAGGAEALTVVERTRPDVVVTDLRLPPPAGADLVAALLAAAPVRVLVFTTFDGDDDVFPAIEVGASGYLLKDTPREELFRAVHEVARGESVLSPTVARRLIGRVRDTARRPEPLLSAREVEVLRLVGEGNTNRAVAAALFVSEATVKTHLLHIYAKLDVKDRAAAVAAGYTRGLL</sequence>
<gene>
    <name evidence="8" type="ORF">LX16_3758</name>
</gene>
<keyword evidence="4" id="KW-0804">Transcription</keyword>
<dbReference type="GO" id="GO:0006355">
    <property type="term" value="P:regulation of DNA-templated transcription"/>
    <property type="evidence" value="ECO:0007669"/>
    <property type="project" value="InterPro"/>
</dbReference>
<dbReference type="OrthoDB" id="9808843at2"/>
<name>A0A562V519_9ACTN</name>
<dbReference type="PANTHER" id="PTHR43214:SF24">
    <property type="entry name" value="TRANSCRIPTIONAL REGULATORY PROTEIN NARL-RELATED"/>
    <property type="match status" value="1"/>
</dbReference>
<dbReference type="PROSITE" id="PS00622">
    <property type="entry name" value="HTH_LUXR_1"/>
    <property type="match status" value="1"/>
</dbReference>
<dbReference type="PRINTS" id="PR00038">
    <property type="entry name" value="HTHLUXR"/>
</dbReference>
<dbReference type="CDD" id="cd06170">
    <property type="entry name" value="LuxR_C_like"/>
    <property type="match status" value="1"/>
</dbReference>
<dbReference type="CDD" id="cd17535">
    <property type="entry name" value="REC_NarL-like"/>
    <property type="match status" value="1"/>
</dbReference>
<dbReference type="InterPro" id="IPR058245">
    <property type="entry name" value="NreC/VraR/RcsB-like_REC"/>
</dbReference>
<dbReference type="Pfam" id="PF00072">
    <property type="entry name" value="Response_reg"/>
    <property type="match status" value="1"/>
</dbReference>
<dbReference type="SMART" id="SM00448">
    <property type="entry name" value="REC"/>
    <property type="match status" value="1"/>
</dbReference>
<evidence type="ECO:0000259" key="7">
    <source>
        <dbReference type="PROSITE" id="PS50110"/>
    </source>
</evidence>
<dbReference type="AlphaFoldDB" id="A0A562V519"/>
<dbReference type="InterPro" id="IPR000792">
    <property type="entry name" value="Tscrpt_reg_LuxR_C"/>
</dbReference>
<dbReference type="SMART" id="SM00421">
    <property type="entry name" value="HTH_LUXR"/>
    <property type="match status" value="1"/>
</dbReference>
<evidence type="ECO:0000256" key="2">
    <source>
        <dbReference type="ARBA" id="ARBA00023015"/>
    </source>
</evidence>